<dbReference type="Pfam" id="PF00008">
    <property type="entry name" value="EGF"/>
    <property type="match status" value="1"/>
</dbReference>
<evidence type="ECO:0000256" key="2">
    <source>
        <dbReference type="ARBA" id="ARBA00022536"/>
    </source>
</evidence>
<keyword evidence="7 14" id="KW-0130">Cell adhesion</keyword>
<evidence type="ECO:0000256" key="4">
    <source>
        <dbReference type="ARBA" id="ARBA00022729"/>
    </source>
</evidence>
<evidence type="ECO:0000256" key="3">
    <source>
        <dbReference type="ARBA" id="ARBA00022692"/>
    </source>
</evidence>
<feature type="domain" description="Cadherin" evidence="21">
    <location>
        <begin position="1098"/>
        <end position="1201"/>
    </location>
</feature>
<evidence type="ECO:0000256" key="9">
    <source>
        <dbReference type="ARBA" id="ARBA00023136"/>
    </source>
</evidence>
<sequence>MRDISVIVYSILCYFCLLHTAIGQGFDVTVNLEEGKDAGQPVHTFPLPASNEVYTFFPAQDADSKAALTLFQISEQGVVTTTKPIDFEIGKKNNYDLVAVRRDRGDKEGGVPLSIRIFITDTNNFGPTFPSNLYHGRVKEDSPVDTIVLGLENCFAEDRDKEGSISYSISGGNEKGYFKAERRILSNINRVFLVLKTTNIRIERDVNTPEIILTVRAFDGRRFGTTKVSITVLDVNNNDPKFDKDSYTATINEDTPLMTSVLRVRATDADVGTNGGIYYYISGGSPWFSVDAITGVMKVVGRLPNQAAVQLQVTAQDRGRDSTRTHTADVEVNINLIADYPPADTANPGANTPPVFPEGSYSANVREDFPVGAVVLVIHAVDRDPPGRNSRIRYRLSGDNAFQINQNNGVVSLRTNLDYSIKSSYDLNVNAEDEAQSPLSATASLKITVQQVDKNRFAPEFQAPNKYQRQASIPENRAINTKVGSSIIATDSDGSQRPEGQVMYSIASGSGLPYFKINENTGDLRSVAVLEREKQPQYNLLIEARDKSLYPLKSNLYMVITVTGVEDNFPDFSQPVYEAEVPGNAPKGTFVTAIHAIDQDGDTVTYSIDNAGSAFTIQTDSGVITTARPLDPANEERNFVLSVRATATNKDSLAQVIVDVVSEADSPPTFVNLPYRATVPENLGQIDSLLCLAAKDSQGKPVTYSIASDTDGKFSVEQDSGRFSATGSFDYEAFTEGVYKVQASSGPQQIATESVTITVTDTKDPPKFSKSSYKFFIDEDTSAGTTITITNRDGSSGGLVIEDADTTITNFECTIENIQSLAIENHFTIKLVTSNNNKNGECKLITQSSFDHFDTPKFTFEVRATDKNYRNMYASAQVEVEIRDKNNNAPVFSQQSYWASVDKNFPVRNSILKVTATDKDSGSFGEVTYQISRDTQDRNRFSLDSNTGVLSSASSLAEKTYNLLIEASDRAQENNNIRKTRVSVQVYAPGTTYIQFDPASYSKDIAESAARDTNVFKVTAKGPNSIRYSIVGGNINNAFKISQSGQVQVANSLDRETQATYKLVIRANKDGTKLASEVTTTINVLDVNDFTPKITFMETEPKNLAVEDYSPKGSFVVKVTAIDRDAGANGQVKYSITTSNTPFQIDQNTGVITASREIRRSEQQVWTVRVQARDSKGLQSFYNLRFTVTEGLQAPQLSPTIPVSLDENKPVGFKVKDISPTTPNNNYKYNILGGNTDEAFCINHDGVISVARPLDREKISSYSLKVSVSVGNKVSNTSVDVTIRDKNDDAPRFTKAVYSFDVSEDRGFAQEVGKVSAEDKDTGDNGEVEYRLLYTVNVNSKFNVDPKTGSISTIDAPVGSSPSARPLDFEQIKQHVLYIRAADNGIPSLSTIAKVMFNIKDVNDQTPKFSADSYVSKVALDAKVDSQVLLVVATDLDSGDNGKVVYNITGGNEEEAFKIDPDTGVIKVKKSLTTVSASTFTLDVEAKDKGNPPRSTIAKVDLNVFLPDGPPKFVVKPVVQEVTEGIKANNRVIVVKAATSEALTYEVVSGNEDGLFRINPSTGEIMVTRELDYEEARERKLVVRVMDTRDRSDQVTVIFQIKNINDNAPTFPGEVDGYVERKVEDDFQVGDPVARLSAFDGDVGDKITYTLSENARASFSIDKEGFLIAKKPRKEFPSPVKFNLTAKDNGSPPRESKVNVQLVLVSYRPEQQQPVREYVREDKEVGSVVAIVPRYFPGSTLSIIYPRKANFTVDDSGRVRMTRPFDFEARQFYTLTVREQEPAPLSRTNDVDVEINVIDINDNKPVMKMVEFFGRVNTNSRPGTSAYQLKAEDKDGGLSGRIGYQMVSRGIPFAINPLTEVVETGGILEDRGGYNVTVFGFDFGVPRQFGDSVYLDIKTVNFKPQFSESSYNFEVFENDLPGKVIGVVNATSASGARLGFSIVQGDTDNKFSIESTGELIVNSRLDREKTSMYNLKVRTTEQIPRGDSNDVDVRISVKNANEYYPFFPLKVYEKSINEDVGSGASVLSVTAYDCDCTGCACKNAELKYSLEGTNVFKIDEVTGLISVGDTPLDFETQRRHLFKVVVEDFGEKKFSSRSYVRVTVQNKNDEEPKFQRGEYSIDIAEDAATNKALAAILARDVDGDSSLYSITSGASSIFNIDGNTGVLSLAQSVRGQKKQYTLTVRATDTAPNPKYDEVRVVINIEDINDNRPVFTVCPNEVTVEENKPTGERVIQVTAKDSDNGRNGEVEYKLVTGGERLFEINNSTGLITTITSLDRETADRHTLIVQAEDGGHGRNEAERLLSYCIIEVKVADVNDNYPVFFTRQYYGSVFHKAPISTTVLTVSATDDDIGNNQKVVYSLVGSNDKFEVDGTTGSIRTIAVLSNFEQTVQLKIRASNQATPTAPKTSSSETTVEINVVNKQPPKFEPSSVYTAEIQEDVEVGTPVVTVKAESQVNSTNVIAYSLVKSYPSAEQNFKVDPGTGVISTASTLNFEQQSSYTLQIRARENENDLYATCSVDIKLKDVNDDTPTFKLEEYSARVPEETAGGFNAITVKADDRDTGLFGQVLYSLDASQKFRIVASNGTIFSREKFDREAEKTHTVFATATDGGTPPLQAKVVVSVVVVDQNDEPPVFEKRKYTGNVQEDAPIGTSILDLSATDADIGDNARLEYFISGGGQSQLFRMETVYSPENKGILYLEGKLDFESKSTYTIKVTATDRKDSDTVDVVITVINTNDNAPEFTALIYEETIQEETKAGEKVAQVSATDSDSPGIKDTLVYSIDKTGQRYFSINSGTGEITTANEKLDREKDQTVSFYVFAYDGKHRGEALVRVNLTDINDNAPYFPNPPYVGSVEENKNPGTSVMVLQAVDLDTGVNAIIHYELEDNAGGKFKIDQDTGLVTTLETLEREGPENEFTIRVRATNRQAGAPLLSGTVTATIKVSDGNDQSPVFDPLVYKADVPEDALPGYLVTKVAATDKDVGPNAELEYTITAGNDPYEFYIDPRNGRILVSGLLDFDKGKKTYNLTVTVSDRGNPPKSAPRPALVYINVLDANDNPPIFVPAEYNKKVSESVKPGDTVLLVTAVDKDTGTNAQFQFSITDGDDANMFAVRSNVNNGSIGEIYTLLQLDRETVPRYNLTVAATDSGGLQGIAVVHLTITDINDNGPWFKPRYYEGTVQAGINPSQGQPVVILEAYDPDEASNGPPFTFSLVDADLSSRFKITKATDKTANMAAFGEFNREVKQVWEVKVKAIDSGIPAKDNTTFAYIDVEDDRNRNEPFDGKLTIIVNAYNGRFAGGIIGKAYYRDDDYNGDQNKYSMDDQKFFTLTPETGDITAEANIPEGRYTFSVKVEETKQRPGNFPKIVTSDVTVIVQSVTNAAIQQSVAVLILEMRKTSFFVADFYTKVQGVLANILTGGDTDRILIYSIQKAPVNRVPLADLFGVEIYLSVKLSSGGIMDRLQVVNQLIQKKERLEGLGLVIGSIGIDACAYEQQQVGICRNVVKAASAFTVVSGDYGQIPATQSSLTVVAINVNLQAEYTSIILPDKNCTTSTPCFHGGTCHNAVPKGIICECGRDFRGPECQSTTRTFKGNSYLWLEKLTAYERSTVSLQFMTGTADGLLLYQGPVSEGSNNGLPDVMAVMMVEGYIKLVLTLGPHPNAPLELYMNRGDRLDDRQWHTVEVIRELKKVTVRIDLCSKAQVTEDDGQVVENRASCEIEGEVWGSNIYLNGFGPLQIGGVENKLNDAKISYAGFQGCIRNIKDNNVMYDLLNPPFEKNTELGCKLENNPCPDCNDQGYCEPLWTNSICVCDLGFSGPNCNSRTNANWYKPNSFTQYRIRQTARKRRELVPPPVSMSNEFFTNIALQVRISPNSSNVVVFLASNSLGTEFNRIDVKNHVLRYIFRLGDRMKILSIPQLNITDDKYHTIVVKREGNQAKLQIDYDGKVEGTTGGIHKLLNMGGGSFFTGGLPNVTEVRVVEAFVNSGGNAILRTADGNIISSGIGSGLAGYSSSDADLMGTMITVGRAGQVRLSSSYMKLYSSFGMRAVVGSSGRVFVGRTATTSTRTIIRSYGSYTPIGVKSGGKVNVRVIPTNYNPSGGSIVVSSTKGGSAVGSSGGSGSAGGGSGASGGGGSASGEGGVVVGGSGGVVGGGSVGRGIGGQYVTGATVLGGASSADAYGQVNAYGTSLVGWTLLGATPDGAKEVEVIGDFGGCTASNNYNGVDLDNDPGIEARRQNVEFGCPCSSGLCLHGGTCVDAVPPYCMCPPGWTGPRCETVVTSPNPGTRPGSKWANPAVIAIVLVVLLAILAIVGAVLLKRRPVPAVVAVVEDGHVHDNIRPYHDEGAGEEDNFGYDITTLMKYTYVENGIAGTGGAGYGKFKDAGGIGEEEFTVAENKPLLQGAMPGTGLQHGVTTLTKRRVVHPESIDVKQFIDTRVHEADGEYILSIDELHIYRYEGDDSDVDDLSELGDSDEEPDEEEEQEFAFLQEWGKKFDNLNRIFNEDD</sequence>
<dbReference type="Proteomes" id="UP000225706">
    <property type="component" value="Unassembled WGS sequence"/>
</dbReference>
<dbReference type="GO" id="GO:0005509">
    <property type="term" value="F:calcium ion binding"/>
    <property type="evidence" value="ECO:0007669"/>
    <property type="project" value="UniProtKB-UniRule"/>
</dbReference>
<dbReference type="InterPro" id="IPR000233">
    <property type="entry name" value="Cadherin_Y-type_LIR"/>
</dbReference>
<feature type="domain" description="Cadherin" evidence="21">
    <location>
        <begin position="3182"/>
        <end position="3280"/>
    </location>
</feature>
<feature type="domain" description="Cadherin" evidence="21">
    <location>
        <begin position="2429"/>
        <end position="2533"/>
    </location>
</feature>
<dbReference type="FunFam" id="2.60.40.60:FF:000024">
    <property type="entry name" value="FAT atypical cadherin 3"/>
    <property type="match status" value="2"/>
</dbReference>
<feature type="domain" description="Cadherin" evidence="21">
    <location>
        <begin position="243"/>
        <end position="356"/>
    </location>
</feature>
<feature type="domain" description="Cadherin" evidence="21">
    <location>
        <begin position="2846"/>
        <end position="2952"/>
    </location>
</feature>
<dbReference type="InterPro" id="IPR001881">
    <property type="entry name" value="EGF-like_Ca-bd_dom"/>
</dbReference>
<feature type="domain" description="Cadherin" evidence="21">
    <location>
        <begin position="465"/>
        <end position="572"/>
    </location>
</feature>
<keyword evidence="8 17" id="KW-1133">Transmembrane helix</keyword>
<accession>A0A2B4T2G2</accession>
<evidence type="ECO:0000259" key="20">
    <source>
        <dbReference type="PROSITE" id="PS50026"/>
    </source>
</evidence>
<evidence type="ECO:0000256" key="8">
    <source>
        <dbReference type="ARBA" id="ARBA00022989"/>
    </source>
</evidence>
<dbReference type="InterPro" id="IPR002126">
    <property type="entry name" value="Cadherin-like_dom"/>
</dbReference>
<feature type="domain" description="Cadherin" evidence="21">
    <location>
        <begin position="893"/>
        <end position="1094"/>
    </location>
</feature>
<dbReference type="InterPro" id="IPR013320">
    <property type="entry name" value="ConA-like_dom_sf"/>
</dbReference>
<feature type="domain" description="Cadherin" evidence="21">
    <location>
        <begin position="671"/>
        <end position="768"/>
    </location>
</feature>
<feature type="domain" description="Cadherin" evidence="21">
    <location>
        <begin position="357"/>
        <end position="461"/>
    </location>
</feature>
<evidence type="ECO:0000256" key="1">
    <source>
        <dbReference type="ARBA" id="ARBA00004167"/>
    </source>
</evidence>
<comment type="caution">
    <text evidence="13">Lacks conserved residue(s) required for the propagation of feature annotation.</text>
</comment>
<feature type="domain" description="Laminin G" evidence="19">
    <location>
        <begin position="3582"/>
        <end position="3780"/>
    </location>
</feature>
<evidence type="ECO:0000313" key="22">
    <source>
        <dbReference type="EMBL" id="PFX34962.1"/>
    </source>
</evidence>
<evidence type="ECO:0000256" key="14">
    <source>
        <dbReference type="RuleBase" id="RU003318"/>
    </source>
</evidence>
<dbReference type="InterPro" id="IPR015919">
    <property type="entry name" value="Cadherin-like_sf"/>
</dbReference>
<dbReference type="PANTHER" id="PTHR24026:SF133">
    <property type="entry name" value="CADHERIN-RELATED FAMILY MEMBER 2"/>
    <property type="match status" value="1"/>
</dbReference>
<evidence type="ECO:0000256" key="18">
    <source>
        <dbReference type="SAM" id="SignalP"/>
    </source>
</evidence>
<organism evidence="22 23">
    <name type="scientific">Stylophora pistillata</name>
    <name type="common">Smooth cauliflower coral</name>
    <dbReference type="NCBI Taxonomy" id="50429"/>
    <lineage>
        <taxon>Eukaryota</taxon>
        <taxon>Metazoa</taxon>
        <taxon>Cnidaria</taxon>
        <taxon>Anthozoa</taxon>
        <taxon>Hexacorallia</taxon>
        <taxon>Scleractinia</taxon>
        <taxon>Astrocoeniina</taxon>
        <taxon>Pocilloporidae</taxon>
        <taxon>Stylophora</taxon>
    </lineage>
</organism>
<dbReference type="Pfam" id="PF02210">
    <property type="entry name" value="Laminin_G_2"/>
    <property type="match status" value="2"/>
</dbReference>
<feature type="disulfide bond" evidence="13">
    <location>
        <begin position="4261"/>
        <end position="4270"/>
    </location>
</feature>
<feature type="disulfide bond" evidence="13">
    <location>
        <begin position="3807"/>
        <end position="3816"/>
    </location>
</feature>
<keyword evidence="5" id="KW-0677">Repeat</keyword>
<evidence type="ECO:0000256" key="10">
    <source>
        <dbReference type="ARBA" id="ARBA00023157"/>
    </source>
</evidence>
<feature type="domain" description="EGF-like" evidence="20">
    <location>
        <begin position="3543"/>
        <end position="3581"/>
    </location>
</feature>
<feature type="domain" description="Cadherin" evidence="21">
    <location>
        <begin position="2008"/>
        <end position="2114"/>
    </location>
</feature>
<dbReference type="SMART" id="SM00181">
    <property type="entry name" value="EGF"/>
    <property type="match status" value="3"/>
</dbReference>
<name>A0A2B4T2G2_STYPI</name>
<dbReference type="PROSITE" id="PS00022">
    <property type="entry name" value="EGF_1"/>
    <property type="match status" value="3"/>
</dbReference>
<evidence type="ECO:0000259" key="19">
    <source>
        <dbReference type="PROSITE" id="PS50025"/>
    </source>
</evidence>
<dbReference type="SMART" id="SM00179">
    <property type="entry name" value="EGF_CA"/>
    <property type="match status" value="2"/>
</dbReference>
<evidence type="ECO:0000256" key="7">
    <source>
        <dbReference type="ARBA" id="ARBA00022889"/>
    </source>
</evidence>
<feature type="domain" description="Cadherin" evidence="21">
    <location>
        <begin position="130"/>
        <end position="242"/>
    </location>
</feature>
<dbReference type="PROSITE" id="PS01186">
    <property type="entry name" value="EGF_2"/>
    <property type="match status" value="2"/>
</dbReference>
<feature type="domain" description="Cadherin" evidence="21">
    <location>
        <begin position="2534"/>
        <end position="2635"/>
    </location>
</feature>
<dbReference type="FunFam" id="2.60.40.60:FF:000015">
    <property type="entry name" value="FAT atypical cadherin 1"/>
    <property type="match status" value="1"/>
</dbReference>
<keyword evidence="4 18" id="KW-0732">Signal</keyword>
<feature type="domain" description="Cadherin" evidence="21">
    <location>
        <begin position="1294"/>
        <end position="1409"/>
    </location>
</feature>
<evidence type="ECO:0000256" key="6">
    <source>
        <dbReference type="ARBA" id="ARBA00022837"/>
    </source>
</evidence>
<dbReference type="SUPFAM" id="SSF49899">
    <property type="entry name" value="Concanavalin A-like lectins/glucanases"/>
    <property type="match status" value="2"/>
</dbReference>
<dbReference type="PRINTS" id="PR00205">
    <property type="entry name" value="CADHERIN"/>
</dbReference>
<dbReference type="FunFam" id="2.60.40.60:FF:000033">
    <property type="entry name" value="FAT atypical cadherin 1"/>
    <property type="match status" value="2"/>
</dbReference>
<feature type="domain" description="Cadherin" evidence="21">
    <location>
        <begin position="1808"/>
        <end position="1906"/>
    </location>
</feature>
<dbReference type="FunFam" id="2.60.40.60:FF:000020">
    <property type="entry name" value="Dachsous cadherin-related 1b"/>
    <property type="match status" value="7"/>
</dbReference>
<dbReference type="Gene3D" id="2.10.25.10">
    <property type="entry name" value="Laminin"/>
    <property type="match status" value="2"/>
</dbReference>
<comment type="function">
    <text evidence="15">Cadherins are calcium-dependent cell adhesion proteins.</text>
</comment>
<feature type="domain" description="Cadherin" evidence="21">
    <location>
        <begin position="1543"/>
        <end position="1611"/>
    </location>
</feature>
<keyword evidence="2 13" id="KW-0245">EGF-like domain</keyword>
<feature type="domain" description="Cadherin" evidence="21">
    <location>
        <begin position="2215"/>
        <end position="2323"/>
    </location>
</feature>
<feature type="domain" description="Cadherin" evidence="21">
    <location>
        <begin position="1907"/>
        <end position="2007"/>
    </location>
</feature>
<dbReference type="InterPro" id="IPR001791">
    <property type="entry name" value="Laminin_G"/>
</dbReference>
<dbReference type="Gene3D" id="2.60.40.60">
    <property type="entry name" value="Cadherins"/>
    <property type="match status" value="31"/>
</dbReference>
<dbReference type="GO" id="GO:0007156">
    <property type="term" value="P:homophilic cell adhesion via plasma membrane adhesion molecules"/>
    <property type="evidence" value="ECO:0007669"/>
    <property type="project" value="InterPro"/>
</dbReference>
<evidence type="ECO:0000259" key="21">
    <source>
        <dbReference type="PROSITE" id="PS50268"/>
    </source>
</evidence>
<keyword evidence="9 17" id="KW-0472">Membrane</keyword>
<feature type="domain" description="Cadherin" evidence="21">
    <location>
        <begin position="2953"/>
        <end position="3060"/>
    </location>
</feature>
<feature type="domain" description="Cadherin" evidence="21">
    <location>
        <begin position="2636"/>
        <end position="2742"/>
    </location>
</feature>
<proteinExistence type="predicted"/>
<feature type="signal peptide" evidence="18">
    <location>
        <begin position="1"/>
        <end position="23"/>
    </location>
</feature>
<dbReference type="STRING" id="50429.A0A2B4T2G2"/>
<protein>
    <submittedName>
        <fullName evidence="22">Protocadherin Fat 4</fullName>
    </submittedName>
</protein>
<dbReference type="SMART" id="SM00282">
    <property type="entry name" value="LamG"/>
    <property type="match status" value="2"/>
</dbReference>
<dbReference type="PROSITE" id="PS50268">
    <property type="entry name" value="CADHERIN_2"/>
    <property type="match status" value="30"/>
</dbReference>
<feature type="domain" description="Cadherin" evidence="21">
    <location>
        <begin position="1197"/>
        <end position="1293"/>
    </location>
</feature>
<dbReference type="SUPFAM" id="SSF49313">
    <property type="entry name" value="Cadherin-like"/>
    <property type="match status" value="30"/>
</dbReference>
<dbReference type="InterPro" id="IPR000742">
    <property type="entry name" value="EGF"/>
</dbReference>
<comment type="subcellular location">
    <subcellularLocation>
        <location evidence="14">Cell membrane</location>
        <topology evidence="14">Single-pass type I membrane protein</topology>
    </subcellularLocation>
    <subcellularLocation>
        <location evidence="1">Membrane</location>
        <topology evidence="1">Single-pass membrane protein</topology>
    </subcellularLocation>
</comment>
<dbReference type="InterPro" id="IPR020894">
    <property type="entry name" value="Cadherin_CS"/>
</dbReference>
<feature type="domain" description="EGF-like" evidence="20">
    <location>
        <begin position="4239"/>
        <end position="4271"/>
    </location>
</feature>
<feature type="region of interest" description="Disordered" evidence="16">
    <location>
        <begin position="4457"/>
        <end position="4478"/>
    </location>
</feature>
<dbReference type="PROSITE" id="PS50025">
    <property type="entry name" value="LAM_G_DOMAIN"/>
    <property type="match status" value="1"/>
</dbReference>
<keyword evidence="3 14" id="KW-0812">Transmembrane</keyword>
<evidence type="ECO:0000256" key="5">
    <source>
        <dbReference type="ARBA" id="ARBA00022737"/>
    </source>
</evidence>
<evidence type="ECO:0000256" key="15">
    <source>
        <dbReference type="RuleBase" id="RU004357"/>
    </source>
</evidence>
<keyword evidence="10 13" id="KW-1015">Disulfide bond</keyword>
<feature type="domain" description="Cadherin" evidence="21">
    <location>
        <begin position="1410"/>
        <end position="1513"/>
    </location>
</feature>
<dbReference type="CDD" id="cd00110">
    <property type="entry name" value="LamG"/>
    <property type="match status" value="2"/>
</dbReference>
<comment type="caution">
    <text evidence="22">The sequence shown here is derived from an EMBL/GenBank/DDBJ whole genome shotgun (WGS) entry which is preliminary data.</text>
</comment>
<feature type="transmembrane region" description="Helical" evidence="17">
    <location>
        <begin position="4287"/>
        <end position="4312"/>
    </location>
</feature>
<reference evidence="23" key="1">
    <citation type="journal article" date="2017" name="bioRxiv">
        <title>Comparative analysis of the genomes of Stylophora pistillata and Acropora digitifera provides evidence for extensive differences between species of corals.</title>
        <authorList>
            <person name="Voolstra C.R."/>
            <person name="Li Y."/>
            <person name="Liew Y.J."/>
            <person name="Baumgarten S."/>
            <person name="Zoccola D."/>
            <person name="Flot J.-F."/>
            <person name="Tambutte S."/>
            <person name="Allemand D."/>
            <person name="Aranda M."/>
        </authorList>
    </citation>
    <scope>NUCLEOTIDE SEQUENCE [LARGE SCALE GENOMIC DNA]</scope>
</reference>
<feature type="region of interest" description="Disordered" evidence="16">
    <location>
        <begin position="4109"/>
        <end position="4132"/>
    </location>
</feature>
<evidence type="ECO:0000256" key="11">
    <source>
        <dbReference type="ARBA" id="ARBA00023180"/>
    </source>
</evidence>
<dbReference type="PROSITE" id="PS00232">
    <property type="entry name" value="CADHERIN_1"/>
    <property type="match status" value="6"/>
</dbReference>
<evidence type="ECO:0000313" key="23">
    <source>
        <dbReference type="Proteomes" id="UP000225706"/>
    </source>
</evidence>
<evidence type="ECO:0000256" key="12">
    <source>
        <dbReference type="PROSITE-ProRule" id="PRU00043"/>
    </source>
</evidence>
<feature type="domain" description="Cadherin" evidence="21">
    <location>
        <begin position="2324"/>
        <end position="2427"/>
    </location>
</feature>
<feature type="domain" description="Cadherin" evidence="21">
    <location>
        <begin position="1751"/>
        <end position="1807"/>
    </location>
</feature>
<evidence type="ECO:0000256" key="13">
    <source>
        <dbReference type="PROSITE-ProRule" id="PRU00076"/>
    </source>
</evidence>
<keyword evidence="6 12" id="KW-0106">Calcium</keyword>
<dbReference type="SUPFAM" id="SSF57196">
    <property type="entry name" value="EGF/Laminin"/>
    <property type="match status" value="1"/>
</dbReference>
<dbReference type="Pfam" id="PF00028">
    <property type="entry name" value="Cadherin"/>
    <property type="match status" value="23"/>
</dbReference>
<feature type="domain" description="Cadherin" evidence="21">
    <location>
        <begin position="1623"/>
        <end position="1716"/>
    </location>
</feature>
<feature type="domain" description="Cadherin" evidence="21">
    <location>
        <begin position="2115"/>
        <end position="2214"/>
    </location>
</feature>
<dbReference type="PROSITE" id="PS50026">
    <property type="entry name" value="EGF_3"/>
    <property type="match status" value="3"/>
</dbReference>
<feature type="domain" description="Cadherin" evidence="21">
    <location>
        <begin position="769"/>
        <end position="892"/>
    </location>
</feature>
<feature type="domain" description="Cadherin" evidence="21">
    <location>
        <begin position="3061"/>
        <end position="3168"/>
    </location>
</feature>
<keyword evidence="11" id="KW-0325">Glycoprotein</keyword>
<dbReference type="GO" id="GO:0005886">
    <property type="term" value="C:plasma membrane"/>
    <property type="evidence" value="ECO:0007669"/>
    <property type="project" value="UniProtKB-SubCell"/>
</dbReference>
<feature type="disulfide bond" evidence="13">
    <location>
        <begin position="3571"/>
        <end position="3580"/>
    </location>
</feature>
<dbReference type="Gene3D" id="4.10.900.10">
    <property type="entry name" value="TCF3-CBD (Catenin binding domain)"/>
    <property type="match status" value="1"/>
</dbReference>
<dbReference type="OrthoDB" id="6252479at2759"/>
<feature type="domain" description="Cadherin" evidence="21">
    <location>
        <begin position="573"/>
        <end position="670"/>
    </location>
</feature>
<feature type="domain" description="Cadherin" evidence="21">
    <location>
        <begin position="2743"/>
        <end position="2845"/>
    </location>
</feature>
<dbReference type="CDD" id="cd00054">
    <property type="entry name" value="EGF_CA"/>
    <property type="match status" value="2"/>
</dbReference>
<dbReference type="FunFam" id="2.60.40.60:FF:000058">
    <property type="entry name" value="FAT atypical cadherin 3"/>
    <property type="match status" value="2"/>
</dbReference>
<dbReference type="SMART" id="SM00112">
    <property type="entry name" value="CA"/>
    <property type="match status" value="31"/>
</dbReference>
<evidence type="ECO:0000256" key="16">
    <source>
        <dbReference type="SAM" id="MobiDB-lite"/>
    </source>
</evidence>
<evidence type="ECO:0000256" key="17">
    <source>
        <dbReference type="SAM" id="Phobius"/>
    </source>
</evidence>
<feature type="domain" description="Cadherin" evidence="21">
    <location>
        <begin position="54"/>
        <end position="129"/>
    </location>
</feature>
<dbReference type="PANTHER" id="PTHR24026">
    <property type="entry name" value="FAT ATYPICAL CADHERIN-RELATED"/>
    <property type="match status" value="1"/>
</dbReference>
<feature type="domain" description="EGF-like" evidence="20">
    <location>
        <begin position="3783"/>
        <end position="3817"/>
    </location>
</feature>
<dbReference type="InterPro" id="IPR027397">
    <property type="entry name" value="Catenin-bd_sf"/>
</dbReference>
<dbReference type="Pfam" id="PF01049">
    <property type="entry name" value="CADH_Y-type_LIR"/>
    <property type="match status" value="1"/>
</dbReference>
<dbReference type="Gene3D" id="2.60.120.200">
    <property type="match status" value="2"/>
</dbReference>
<dbReference type="CDD" id="cd11304">
    <property type="entry name" value="Cadherin_repeat"/>
    <property type="match status" value="31"/>
</dbReference>
<gene>
    <name evidence="22" type="primary">FAT4</name>
    <name evidence="22" type="ORF">AWC38_SpisGene30</name>
</gene>
<dbReference type="EMBL" id="LSMT01000001">
    <property type="protein sequence ID" value="PFX34962.1"/>
    <property type="molecule type" value="Genomic_DNA"/>
</dbReference>
<feature type="chain" id="PRO_5012066729" evidence="18">
    <location>
        <begin position="24"/>
        <end position="4500"/>
    </location>
</feature>
<dbReference type="FunFam" id="2.60.40.60:FF:000013">
    <property type="entry name" value="Cadherin EGF LAG seven-pass G-type receptor"/>
    <property type="match status" value="1"/>
</dbReference>
<keyword evidence="23" id="KW-1185">Reference proteome</keyword>